<sequence>MALIEDEHIGSGVHATFLDTHSIRLEGPDGAVISLDVKALESLNKLQARHKLADQNSQVE</sequence>
<dbReference type="EMBL" id="VCDI01000011">
    <property type="protein sequence ID" value="TLU70762.1"/>
    <property type="molecule type" value="Genomic_DNA"/>
</dbReference>
<gene>
    <name evidence="1" type="ORF">FE263_20585</name>
</gene>
<dbReference type="AlphaFoldDB" id="A0A5R9IZQ1"/>
<proteinExistence type="predicted"/>
<reference evidence="1 2" key="1">
    <citation type="submission" date="2019-05" db="EMBL/GenBank/DDBJ databases">
        <authorList>
            <person name="Pankratov T."/>
            <person name="Grouzdev D."/>
        </authorList>
    </citation>
    <scope>NUCLEOTIDE SEQUENCE [LARGE SCALE GENOMIC DNA]</scope>
    <source>
        <strain evidence="1 2">KEBCLARHB70R</strain>
    </source>
</reference>
<accession>A0A5R9IZQ1</accession>
<name>A0A5R9IZQ1_9PROT</name>
<evidence type="ECO:0000313" key="1">
    <source>
        <dbReference type="EMBL" id="TLU70762.1"/>
    </source>
</evidence>
<evidence type="ECO:0000313" key="2">
    <source>
        <dbReference type="Proteomes" id="UP000305654"/>
    </source>
</evidence>
<organism evidence="1 2">
    <name type="scientific">Lichenicoccus roseus</name>
    <dbReference type="NCBI Taxonomy" id="2683649"/>
    <lineage>
        <taxon>Bacteria</taxon>
        <taxon>Pseudomonadati</taxon>
        <taxon>Pseudomonadota</taxon>
        <taxon>Alphaproteobacteria</taxon>
        <taxon>Acetobacterales</taxon>
        <taxon>Acetobacteraceae</taxon>
        <taxon>Lichenicoccus</taxon>
    </lineage>
</organism>
<keyword evidence="2" id="KW-1185">Reference proteome</keyword>
<protein>
    <submittedName>
        <fullName evidence="1">Uncharacterized protein</fullName>
    </submittedName>
</protein>
<dbReference type="RefSeq" id="WP_138327922.1">
    <property type="nucleotide sequence ID" value="NZ_VCDI01000011.1"/>
</dbReference>
<dbReference type="Proteomes" id="UP000305654">
    <property type="component" value="Unassembled WGS sequence"/>
</dbReference>
<comment type="caution">
    <text evidence="1">The sequence shown here is derived from an EMBL/GenBank/DDBJ whole genome shotgun (WGS) entry which is preliminary data.</text>
</comment>